<feature type="compositionally biased region" description="Basic and acidic residues" evidence="9">
    <location>
        <begin position="121"/>
        <end position="141"/>
    </location>
</feature>
<feature type="compositionally biased region" description="Basic and acidic residues" evidence="9">
    <location>
        <begin position="770"/>
        <end position="789"/>
    </location>
</feature>
<comment type="subcellular location">
    <subcellularLocation>
        <location evidence="1">Nucleus</location>
    </subcellularLocation>
</comment>
<dbReference type="PROSITE" id="PS50102">
    <property type="entry name" value="RRM"/>
    <property type="match status" value="4"/>
</dbReference>
<keyword evidence="12" id="KW-1185">Reference proteome</keyword>
<dbReference type="PANTHER" id="PTHR48039:SF5">
    <property type="entry name" value="RNA-BINDING PROTEIN 28"/>
    <property type="match status" value="1"/>
</dbReference>
<dbReference type="InterPro" id="IPR051945">
    <property type="entry name" value="RRM_MRD1_RNA_proc_ribogen"/>
</dbReference>
<feature type="compositionally biased region" description="Basic and acidic residues" evidence="9">
    <location>
        <begin position="477"/>
        <end position="493"/>
    </location>
</feature>
<dbReference type="SUPFAM" id="SSF54928">
    <property type="entry name" value="RNA-binding domain, RBD"/>
    <property type="match status" value="3"/>
</dbReference>
<dbReference type="InterPro" id="IPR012677">
    <property type="entry name" value="Nucleotide-bd_a/b_plait_sf"/>
</dbReference>
<reference evidence="11" key="3">
    <citation type="submission" date="2015-04" db="UniProtKB">
        <authorList>
            <consortium name="EnsemblPlants"/>
        </authorList>
    </citation>
    <scope>IDENTIFICATION</scope>
</reference>
<feature type="compositionally biased region" description="Basic and acidic residues" evidence="9">
    <location>
        <begin position="898"/>
        <end position="922"/>
    </location>
</feature>
<feature type="compositionally biased region" description="Acidic residues" evidence="9">
    <location>
        <begin position="453"/>
        <end position="464"/>
    </location>
</feature>
<dbReference type="SUPFAM" id="SSF53448">
    <property type="entry name" value="Nucleotide-diphospho-sugar transferases"/>
    <property type="match status" value="1"/>
</dbReference>
<feature type="region of interest" description="Disordered" evidence="9">
    <location>
        <begin position="439"/>
        <end position="495"/>
    </location>
</feature>
<keyword evidence="6" id="KW-0539">Nucleus</keyword>
<dbReference type="CDD" id="cd12414">
    <property type="entry name" value="RRM2_RBM28_like"/>
    <property type="match status" value="1"/>
</dbReference>
<evidence type="ECO:0000313" key="12">
    <source>
        <dbReference type="Proteomes" id="UP000032180"/>
    </source>
</evidence>
<feature type="compositionally biased region" description="Acidic residues" evidence="9">
    <location>
        <begin position="396"/>
        <end position="413"/>
    </location>
</feature>
<evidence type="ECO:0000256" key="7">
    <source>
        <dbReference type="PROSITE-ProRule" id="PRU00176"/>
    </source>
</evidence>
<feature type="compositionally biased region" description="Polar residues" evidence="9">
    <location>
        <begin position="791"/>
        <end position="800"/>
    </location>
</feature>
<feature type="domain" description="RRM" evidence="10">
    <location>
        <begin position="33"/>
        <end position="111"/>
    </location>
</feature>
<name>A0A0D9W0V8_9ORYZ</name>
<dbReference type="Pfam" id="PF00076">
    <property type="entry name" value="RRM_1"/>
    <property type="match status" value="3"/>
</dbReference>
<evidence type="ECO:0000256" key="5">
    <source>
        <dbReference type="ARBA" id="ARBA00022884"/>
    </source>
</evidence>
<dbReference type="Gene3D" id="3.30.70.330">
    <property type="match status" value="4"/>
</dbReference>
<dbReference type="Proteomes" id="UP000032180">
    <property type="component" value="Chromosome 3"/>
</dbReference>
<evidence type="ECO:0000256" key="8">
    <source>
        <dbReference type="SAM" id="Coils"/>
    </source>
</evidence>
<dbReference type="InterPro" id="IPR029044">
    <property type="entry name" value="Nucleotide-diphossugar_trans"/>
</dbReference>
<dbReference type="GO" id="GO:0005634">
    <property type="term" value="C:nucleus"/>
    <property type="evidence" value="ECO:0007669"/>
    <property type="project" value="UniProtKB-SubCell"/>
</dbReference>
<dbReference type="FunFam" id="3.30.70.330:FF:000182">
    <property type="entry name" value="RNA-binding motif protein 28"/>
    <property type="match status" value="1"/>
</dbReference>
<dbReference type="CDD" id="cd12416">
    <property type="entry name" value="RRM4_RBM28_like"/>
    <property type="match status" value="1"/>
</dbReference>
<dbReference type="EC" id="2.4.1.83" evidence="2"/>
<organism evidence="11 12">
    <name type="scientific">Leersia perrieri</name>
    <dbReference type="NCBI Taxonomy" id="77586"/>
    <lineage>
        <taxon>Eukaryota</taxon>
        <taxon>Viridiplantae</taxon>
        <taxon>Streptophyta</taxon>
        <taxon>Embryophyta</taxon>
        <taxon>Tracheophyta</taxon>
        <taxon>Spermatophyta</taxon>
        <taxon>Magnoliopsida</taxon>
        <taxon>Liliopsida</taxon>
        <taxon>Poales</taxon>
        <taxon>Poaceae</taxon>
        <taxon>BOP clade</taxon>
        <taxon>Oryzoideae</taxon>
        <taxon>Oryzeae</taxon>
        <taxon>Oryzinae</taxon>
        <taxon>Leersia</taxon>
    </lineage>
</organism>
<keyword evidence="5 7" id="KW-0694">RNA-binding</keyword>
<evidence type="ECO:0000256" key="1">
    <source>
        <dbReference type="ARBA" id="ARBA00004123"/>
    </source>
</evidence>
<dbReference type="FunFam" id="3.30.70.330:FF:000995">
    <property type="entry name" value="Putative RNA binding ribonucleoprotein"/>
    <property type="match status" value="1"/>
</dbReference>
<feature type="compositionally biased region" description="Polar residues" evidence="9">
    <location>
        <begin position="874"/>
        <end position="889"/>
    </location>
</feature>
<sequence length="1098" mass="120909">MGKRKQRGGGGGGAATEGDAATGGASAGGHSPSTVFVSNLPYTFKSADLEAVFSEVGPVRRCFMVAPKGSETSRGFGFVQFATVQDAENSIQQKDGFSVAGRKIRVKLAMHRAPLKERLQKKENAVQTKDGDLTNEAKDADTTNVTDDTSTAKHKETSHKIDTELLQLLKKDTTGSKEVISNTDKVKSSEKQRVAKTVIFGGLQDFTMASEVFRLAGEIGTVVSVNYPLPKEEMELHGLERDGCTTDAAAVLFASVKAAWDSVVHLHRKEVKGAVVWARQLGGEGSKIRKWRVIVRNLPFKITVKEIMDTFSLAGFVWDVSIPQKSDDGTSKGFAFVSFTRKQDAENAIKNVNGKVVAKRTVAVDWAVQKKVYTVAAKSSSKDDELANVSDKGSDGESEDNLVGEDDSYELDQETSNLPADDDFKTEIDISRKVLENLINSSEKAEPSGNEGSDIDTDTETEQDTSEKKQKQSHLPAADKLESSKRVAEEEKTLPASKFKKQDAGLDRTIFISNLPFDLSNEEVTERFSAFGKVESFFPVLHKLTKRPRGTGFLKFSTAQAADAAVSAANAAPGLGIFIKSRALKIMKALDKESAHKKELEKTKNEVEDRRNLYLTKEGEILAGTPAAEGVSDADMHKRSWLARRKAEMLQSPKFHVSRTRLIIYNLPKTMTINDVKKLCREAVISRAHKQNPIIRKVNILKNEKKSNSTAQKHSRGVAFVDFQEHEHALVALRVLNNNPETFGVERRPIVEFALENVEKVRLQKIWKERRDKSREAAQDKARPRDHSATDGPQANNTRAFNKGNKRKSYDRSSKHSGEGPAEDGSAAGDGGSGTVESVVEDKSKAQRPAKRARKSNKGTTVLDGDRKDATPISDGNQTVSSKHNQADTPTKRKNRKDSHSEQRRGKAPKTKKEPAGEGSVDKSLVEQYRSKFLQHGTAYLHGLKQASGDFVVIMDADLSHHPKYLPSFIRKQKETGADVVTGTRYVQNGGVHGWNLMRKLTSRGANVLAQTLLQPGASDLTGSFRLYKRNVLEDLISSCVSKGYVFQMEMIVRATRKGYHIEEVPITFVDRVFGTSKLGGSEIVEYLKGLVYLLLTT</sequence>
<dbReference type="InterPro" id="IPR035979">
    <property type="entry name" value="RBD_domain_sf"/>
</dbReference>
<dbReference type="Gene3D" id="3.90.550.10">
    <property type="entry name" value="Spore Coat Polysaccharide Biosynthesis Protein SpsA, Chain A"/>
    <property type="match status" value="1"/>
</dbReference>
<feature type="region of interest" description="Disordered" evidence="9">
    <location>
        <begin position="383"/>
        <end position="423"/>
    </location>
</feature>
<dbReference type="CDD" id="cd12413">
    <property type="entry name" value="RRM1_RBM28_like"/>
    <property type="match status" value="1"/>
</dbReference>
<accession>A0A0D9W0V8</accession>
<feature type="region of interest" description="Disordered" evidence="9">
    <location>
        <begin position="1"/>
        <end position="30"/>
    </location>
</feature>
<feature type="domain" description="RRM" evidence="10">
    <location>
        <begin position="291"/>
        <end position="369"/>
    </location>
</feature>
<dbReference type="InterPro" id="IPR039528">
    <property type="entry name" value="DPM1-like"/>
</dbReference>
<evidence type="ECO:0000259" key="10">
    <source>
        <dbReference type="PROSITE" id="PS50102"/>
    </source>
</evidence>
<proteinExistence type="predicted"/>
<dbReference type="InterPro" id="IPR000504">
    <property type="entry name" value="RRM_dom"/>
</dbReference>
<feature type="coiled-coil region" evidence="8">
    <location>
        <begin position="586"/>
        <end position="617"/>
    </location>
</feature>
<feature type="domain" description="RRM" evidence="10">
    <location>
        <begin position="508"/>
        <end position="591"/>
    </location>
</feature>
<feature type="region of interest" description="Disordered" evidence="9">
    <location>
        <begin position="770"/>
        <end position="922"/>
    </location>
</feature>
<keyword evidence="4" id="KW-0677">Repeat</keyword>
<dbReference type="AlphaFoldDB" id="A0A0D9W0V8"/>
<dbReference type="FunFam" id="3.30.70.330:FF:000481">
    <property type="entry name" value="RNA-binding (RRM/RBD/RNP motifs) family protein"/>
    <property type="match status" value="1"/>
</dbReference>
<protein>
    <recommendedName>
        <fullName evidence="2">dolichyl-phosphate beta-D-mannosyltransferase</fullName>
        <ecNumber evidence="2">2.4.1.83</ecNumber>
    </recommendedName>
</protein>
<keyword evidence="3" id="KW-0808">Transferase</keyword>
<feature type="compositionally biased region" description="Basic residues" evidence="9">
    <location>
        <begin position="846"/>
        <end position="857"/>
    </location>
</feature>
<dbReference type="FunFam" id="3.90.550.10:FF:000122">
    <property type="entry name" value="Dolichol-phosphate mannosyltransferase subunit 1"/>
    <property type="match status" value="1"/>
</dbReference>
<evidence type="ECO:0000256" key="3">
    <source>
        <dbReference type="ARBA" id="ARBA00022679"/>
    </source>
</evidence>
<dbReference type="eggNOG" id="KOG0127">
    <property type="taxonomic scope" value="Eukaryota"/>
</dbReference>
<dbReference type="Gramene" id="LPERR03G33520.1">
    <property type="protein sequence ID" value="LPERR03G33520.1"/>
    <property type="gene ID" value="LPERR03G33520"/>
</dbReference>
<dbReference type="InterPro" id="IPR001173">
    <property type="entry name" value="Glyco_trans_2-like"/>
</dbReference>
<dbReference type="CDD" id="cd06442">
    <property type="entry name" value="DPM1_like"/>
    <property type="match status" value="1"/>
</dbReference>
<dbReference type="GO" id="GO:0003729">
    <property type="term" value="F:mRNA binding"/>
    <property type="evidence" value="ECO:0007669"/>
    <property type="project" value="TreeGrafter"/>
</dbReference>
<evidence type="ECO:0000256" key="9">
    <source>
        <dbReference type="SAM" id="MobiDB-lite"/>
    </source>
</evidence>
<evidence type="ECO:0000313" key="11">
    <source>
        <dbReference type="EnsemblPlants" id="LPERR03G33520.1"/>
    </source>
</evidence>
<dbReference type="STRING" id="77586.A0A0D9W0V8"/>
<dbReference type="FunFam" id="3.30.70.330:FF:000772">
    <property type="entry name" value="Putative RNA binding ribonucleoprotein"/>
    <property type="match status" value="1"/>
</dbReference>
<feature type="region of interest" description="Disordered" evidence="9">
    <location>
        <begin position="121"/>
        <end position="156"/>
    </location>
</feature>
<dbReference type="PANTHER" id="PTHR48039">
    <property type="entry name" value="RNA-BINDING MOTIF PROTEIN 14B"/>
    <property type="match status" value="1"/>
</dbReference>
<keyword evidence="8" id="KW-0175">Coiled coil</keyword>
<evidence type="ECO:0000256" key="6">
    <source>
        <dbReference type="ARBA" id="ARBA00023242"/>
    </source>
</evidence>
<feature type="domain" description="RRM" evidence="10">
    <location>
        <begin position="660"/>
        <end position="756"/>
    </location>
</feature>
<dbReference type="HOGENOM" id="CLU_011608_1_0_1"/>
<dbReference type="GO" id="GO:0004582">
    <property type="term" value="F:dolichyl-phosphate beta-D-mannosyltransferase activity"/>
    <property type="evidence" value="ECO:0007669"/>
    <property type="project" value="UniProtKB-EC"/>
</dbReference>
<dbReference type="Pfam" id="PF00535">
    <property type="entry name" value="Glycos_transf_2"/>
    <property type="match status" value="1"/>
</dbReference>
<dbReference type="EnsemblPlants" id="LPERR03G33520.1">
    <property type="protein sequence ID" value="LPERR03G33520.1"/>
    <property type="gene ID" value="LPERR03G33520"/>
</dbReference>
<reference evidence="12" key="2">
    <citation type="submission" date="2013-12" db="EMBL/GenBank/DDBJ databases">
        <authorList>
            <person name="Yu Y."/>
            <person name="Lee S."/>
            <person name="de Baynast K."/>
            <person name="Wissotski M."/>
            <person name="Liu L."/>
            <person name="Talag J."/>
            <person name="Goicoechea J."/>
            <person name="Angelova A."/>
            <person name="Jetty R."/>
            <person name="Kudrna D."/>
            <person name="Golser W."/>
            <person name="Rivera L."/>
            <person name="Zhang J."/>
            <person name="Wing R."/>
        </authorList>
    </citation>
    <scope>NUCLEOTIDE SEQUENCE</scope>
</reference>
<dbReference type="eggNOG" id="KOG2978">
    <property type="taxonomic scope" value="Eukaryota"/>
</dbReference>
<evidence type="ECO:0000256" key="4">
    <source>
        <dbReference type="ARBA" id="ARBA00022737"/>
    </source>
</evidence>
<dbReference type="SMART" id="SM00360">
    <property type="entry name" value="RRM"/>
    <property type="match status" value="4"/>
</dbReference>
<feature type="compositionally biased region" description="Basic and acidic residues" evidence="9">
    <location>
        <begin position="808"/>
        <end position="818"/>
    </location>
</feature>
<reference evidence="11 12" key="1">
    <citation type="submission" date="2012-08" db="EMBL/GenBank/DDBJ databases">
        <title>Oryza genome evolution.</title>
        <authorList>
            <person name="Wing R.A."/>
        </authorList>
    </citation>
    <scope>NUCLEOTIDE SEQUENCE</scope>
</reference>
<evidence type="ECO:0000256" key="2">
    <source>
        <dbReference type="ARBA" id="ARBA00012704"/>
    </source>
</evidence>